<evidence type="ECO:0000259" key="4">
    <source>
        <dbReference type="PROSITE" id="PS51462"/>
    </source>
</evidence>
<evidence type="ECO:0000313" key="5">
    <source>
        <dbReference type="EMBL" id="MFD0986409.1"/>
    </source>
</evidence>
<keyword evidence="6" id="KW-1185">Reference proteome</keyword>
<evidence type="ECO:0000256" key="2">
    <source>
        <dbReference type="ARBA" id="ARBA00022801"/>
    </source>
</evidence>
<dbReference type="RefSeq" id="WP_379086490.1">
    <property type="nucleotide sequence ID" value="NZ_JBHTJO010000001.1"/>
</dbReference>
<evidence type="ECO:0000256" key="1">
    <source>
        <dbReference type="ARBA" id="ARBA00001946"/>
    </source>
</evidence>
<dbReference type="Proteomes" id="UP001597102">
    <property type="component" value="Unassembled WGS sequence"/>
</dbReference>
<comment type="cofactor">
    <cofactor evidence="1">
        <name>Mg(2+)</name>
        <dbReference type="ChEBI" id="CHEBI:18420"/>
    </cofactor>
</comment>
<comment type="caution">
    <text evidence="5">The sequence shown here is derived from an EMBL/GenBank/DDBJ whole genome shotgun (WGS) entry which is preliminary data.</text>
</comment>
<dbReference type="PRINTS" id="PR00502">
    <property type="entry name" value="NUDIXFAMILY"/>
</dbReference>
<evidence type="ECO:0000313" key="6">
    <source>
        <dbReference type="Proteomes" id="UP001597102"/>
    </source>
</evidence>
<dbReference type="CDD" id="cd18873">
    <property type="entry name" value="NUDIX_NadM_like"/>
    <property type="match status" value="1"/>
</dbReference>
<dbReference type="Gene3D" id="3.90.79.10">
    <property type="entry name" value="Nucleoside Triphosphate Pyrophosphohydrolase"/>
    <property type="match status" value="1"/>
</dbReference>
<dbReference type="InterPro" id="IPR000086">
    <property type="entry name" value="NUDIX_hydrolase_dom"/>
</dbReference>
<gene>
    <name evidence="5" type="ORF">ACFQ2F_04790</name>
</gene>
<dbReference type="PROSITE" id="PS00893">
    <property type="entry name" value="NUDIX_BOX"/>
    <property type="match status" value="1"/>
</dbReference>
<dbReference type="InterPro" id="IPR015797">
    <property type="entry name" value="NUDIX_hydrolase-like_dom_sf"/>
</dbReference>
<dbReference type="InterPro" id="IPR020476">
    <property type="entry name" value="Nudix_hydrolase"/>
</dbReference>
<dbReference type="InterPro" id="IPR020084">
    <property type="entry name" value="NUDIX_hydrolase_CS"/>
</dbReference>
<dbReference type="SUPFAM" id="SSF55811">
    <property type="entry name" value="Nudix"/>
    <property type="match status" value="1"/>
</dbReference>
<dbReference type="EMBL" id="JBHTJO010000001">
    <property type="protein sequence ID" value="MFD0986409.1"/>
    <property type="molecule type" value="Genomic_DNA"/>
</dbReference>
<keyword evidence="2 3" id="KW-0378">Hydrolase</keyword>
<comment type="similarity">
    <text evidence="3">Belongs to the Nudix hydrolase family.</text>
</comment>
<sequence>MPATPALTTDCVILDAQGRVLLIRRGNPPYKGEYALPGGFVDIGETVEDGCRREVKEEVGLDVGPLTLIGVFSDPNRDPRGHTVSAAFLTELADEATPVAGDDAAAAEWIDDWQSVDLAFDHAQIIGQAMRLAAQAGKSTGKS</sequence>
<protein>
    <submittedName>
        <fullName evidence="5">NUDIX domain-containing protein</fullName>
    </submittedName>
</protein>
<reference evidence="6" key="1">
    <citation type="journal article" date="2019" name="Int. J. Syst. Evol. Microbiol.">
        <title>The Global Catalogue of Microorganisms (GCM) 10K type strain sequencing project: providing services to taxonomists for standard genome sequencing and annotation.</title>
        <authorList>
            <consortium name="The Broad Institute Genomics Platform"/>
            <consortium name="The Broad Institute Genome Sequencing Center for Infectious Disease"/>
            <person name="Wu L."/>
            <person name="Ma J."/>
        </authorList>
    </citation>
    <scope>NUCLEOTIDE SEQUENCE [LARGE SCALE GENOMIC DNA]</scope>
    <source>
        <strain evidence="6">CCUG 61697</strain>
    </source>
</reference>
<organism evidence="5 6">
    <name type="scientific">Methyloligella solikamskensis</name>
    <dbReference type="NCBI Taxonomy" id="1177756"/>
    <lineage>
        <taxon>Bacteria</taxon>
        <taxon>Pseudomonadati</taxon>
        <taxon>Pseudomonadota</taxon>
        <taxon>Alphaproteobacteria</taxon>
        <taxon>Hyphomicrobiales</taxon>
        <taxon>Hyphomicrobiaceae</taxon>
        <taxon>Methyloligella</taxon>
    </lineage>
</organism>
<accession>A0ABW3J854</accession>
<dbReference type="Pfam" id="PF00293">
    <property type="entry name" value="NUDIX"/>
    <property type="match status" value="1"/>
</dbReference>
<proteinExistence type="inferred from homology"/>
<name>A0ABW3J854_9HYPH</name>
<dbReference type="PANTHER" id="PTHR43736:SF1">
    <property type="entry name" value="DIHYDRONEOPTERIN TRIPHOSPHATE DIPHOSPHATASE"/>
    <property type="match status" value="1"/>
</dbReference>
<evidence type="ECO:0000256" key="3">
    <source>
        <dbReference type="RuleBase" id="RU003476"/>
    </source>
</evidence>
<dbReference type="PANTHER" id="PTHR43736">
    <property type="entry name" value="ADP-RIBOSE PYROPHOSPHATASE"/>
    <property type="match status" value="1"/>
</dbReference>
<feature type="domain" description="Nudix hydrolase" evidence="4">
    <location>
        <begin position="4"/>
        <end position="132"/>
    </location>
</feature>
<dbReference type="PROSITE" id="PS51462">
    <property type="entry name" value="NUDIX"/>
    <property type="match status" value="1"/>
</dbReference>